<dbReference type="SUPFAM" id="SSF46785">
    <property type="entry name" value="Winged helix' DNA-binding domain"/>
    <property type="match status" value="1"/>
</dbReference>
<dbReference type="SMART" id="SM00346">
    <property type="entry name" value="HTH_ICLR"/>
    <property type="match status" value="1"/>
</dbReference>
<keyword evidence="1" id="KW-0805">Transcription regulation</keyword>
<proteinExistence type="predicted"/>
<evidence type="ECO:0000256" key="2">
    <source>
        <dbReference type="ARBA" id="ARBA00023125"/>
    </source>
</evidence>
<dbReference type="InterPro" id="IPR005471">
    <property type="entry name" value="Tscrpt_reg_IclR_N"/>
</dbReference>
<organism evidence="5 6">
    <name type="scientific">Crossiella equi</name>
    <dbReference type="NCBI Taxonomy" id="130796"/>
    <lineage>
        <taxon>Bacteria</taxon>
        <taxon>Bacillati</taxon>
        <taxon>Actinomycetota</taxon>
        <taxon>Actinomycetes</taxon>
        <taxon>Pseudonocardiales</taxon>
        <taxon>Pseudonocardiaceae</taxon>
        <taxon>Crossiella</taxon>
    </lineage>
</organism>
<keyword evidence="6" id="KW-1185">Reference proteome</keyword>
<dbReference type="EMBL" id="JAGIOO010000001">
    <property type="protein sequence ID" value="MBP2476396.1"/>
    <property type="molecule type" value="Genomic_DNA"/>
</dbReference>
<dbReference type="Gene3D" id="1.10.10.10">
    <property type="entry name" value="Winged helix-like DNA-binding domain superfamily/Winged helix DNA-binding domain"/>
    <property type="match status" value="1"/>
</dbReference>
<dbReference type="Pfam" id="PF01614">
    <property type="entry name" value="IclR_C"/>
    <property type="match status" value="1"/>
</dbReference>
<dbReference type="InterPro" id="IPR014757">
    <property type="entry name" value="Tscrpt_reg_IclR_C"/>
</dbReference>
<dbReference type="PROSITE" id="PS51077">
    <property type="entry name" value="HTH_ICLR"/>
    <property type="match status" value="1"/>
</dbReference>
<dbReference type="InterPro" id="IPR036390">
    <property type="entry name" value="WH_DNA-bd_sf"/>
</dbReference>
<dbReference type="PANTHER" id="PTHR30136:SF35">
    <property type="entry name" value="HTH-TYPE TRANSCRIPTIONAL REGULATOR RV1719"/>
    <property type="match status" value="1"/>
</dbReference>
<dbReference type="InterPro" id="IPR036388">
    <property type="entry name" value="WH-like_DNA-bd_sf"/>
</dbReference>
<name>A0ABS5AIK4_9PSEU</name>
<keyword evidence="2" id="KW-0238">DNA-binding</keyword>
<feature type="domain" description="HTH iclR-type" evidence="4">
    <location>
        <begin position="5"/>
        <end position="65"/>
    </location>
</feature>
<dbReference type="SUPFAM" id="SSF55781">
    <property type="entry name" value="GAF domain-like"/>
    <property type="match status" value="1"/>
</dbReference>
<dbReference type="Pfam" id="PF09339">
    <property type="entry name" value="HTH_IclR"/>
    <property type="match status" value="1"/>
</dbReference>
<dbReference type="Gene3D" id="3.30.450.40">
    <property type="match status" value="1"/>
</dbReference>
<evidence type="ECO:0000313" key="6">
    <source>
        <dbReference type="Proteomes" id="UP001519363"/>
    </source>
</evidence>
<dbReference type="InterPro" id="IPR050707">
    <property type="entry name" value="HTH_MetabolicPath_Reg"/>
</dbReference>
<evidence type="ECO:0000313" key="5">
    <source>
        <dbReference type="EMBL" id="MBP2476396.1"/>
    </source>
</evidence>
<gene>
    <name evidence="5" type="ORF">JOF53_005268</name>
</gene>
<comment type="caution">
    <text evidence="5">The sequence shown here is derived from an EMBL/GenBank/DDBJ whole genome shotgun (WGS) entry which is preliminary data.</text>
</comment>
<evidence type="ECO:0000256" key="1">
    <source>
        <dbReference type="ARBA" id="ARBA00023015"/>
    </source>
</evidence>
<dbReference type="Proteomes" id="UP001519363">
    <property type="component" value="Unassembled WGS sequence"/>
</dbReference>
<reference evidence="5 6" key="1">
    <citation type="submission" date="2021-03" db="EMBL/GenBank/DDBJ databases">
        <title>Sequencing the genomes of 1000 actinobacteria strains.</title>
        <authorList>
            <person name="Klenk H.-P."/>
        </authorList>
    </citation>
    <scope>NUCLEOTIDE SEQUENCE [LARGE SCALE GENOMIC DNA]</scope>
    <source>
        <strain evidence="5 6">DSM 44580</strain>
    </source>
</reference>
<dbReference type="InterPro" id="IPR029016">
    <property type="entry name" value="GAF-like_dom_sf"/>
</dbReference>
<protein>
    <submittedName>
        <fullName evidence="5">IclR family acetate operon transcriptional repressor</fullName>
    </submittedName>
</protein>
<accession>A0ABS5AIK4</accession>
<keyword evidence="3" id="KW-0804">Transcription</keyword>
<dbReference type="RefSeq" id="WP_086781762.1">
    <property type="nucleotide sequence ID" value="NZ_JAGIOO010000001.1"/>
</dbReference>
<evidence type="ECO:0000259" key="4">
    <source>
        <dbReference type="PROSITE" id="PS51077"/>
    </source>
</evidence>
<dbReference type="PANTHER" id="PTHR30136">
    <property type="entry name" value="HELIX-TURN-HELIX TRANSCRIPTIONAL REGULATOR, ICLR FAMILY"/>
    <property type="match status" value="1"/>
</dbReference>
<evidence type="ECO:0000256" key="3">
    <source>
        <dbReference type="ARBA" id="ARBA00023163"/>
    </source>
</evidence>
<sequence length="216" mass="22992">MADPRNAVEKTLDLLFALCPHGTQRGVSELARELGLSKTTVHRQLATLCHRRVVEQVDGRYRLGPRAAEFAPPVPPRPEPRPQVRDRLARLAEHTGFTASLGALESGELVVLDQVVGVLAPDPPLRPGFRLVPHNSALGKVLLAVTHTPVADRGLAAELDGVRVQGVASHWGGRWAGVAVPLPGYAGGPYAVSLAGPTPLLRGAPVLDCLLRSTRL</sequence>